<reference evidence="2" key="1">
    <citation type="submission" date="2023-09" db="EMBL/GenBank/DDBJ databases">
        <title>Paucibacter sp. APW11 Genome sequencing and assembly.</title>
        <authorList>
            <person name="Kim I."/>
        </authorList>
    </citation>
    <scope>NUCLEOTIDE SEQUENCE</scope>
    <source>
        <strain evidence="2">APW11</strain>
    </source>
</reference>
<dbReference type="InterPro" id="IPR045002">
    <property type="entry name" value="Ech1-like"/>
</dbReference>
<accession>A0ABU3PE70</accession>
<dbReference type="Gene3D" id="1.10.12.10">
    <property type="entry name" value="Lyase 2-enoyl-coa Hydratase, Chain A, domain 2"/>
    <property type="match status" value="1"/>
</dbReference>
<dbReference type="PANTHER" id="PTHR43149">
    <property type="entry name" value="ENOYL-COA HYDRATASE"/>
    <property type="match status" value="1"/>
</dbReference>
<gene>
    <name evidence="2" type="ORF">RQP53_16510</name>
</gene>
<dbReference type="EMBL" id="JAVXZY010000007">
    <property type="protein sequence ID" value="MDT9000880.1"/>
    <property type="molecule type" value="Genomic_DNA"/>
</dbReference>
<evidence type="ECO:0000256" key="1">
    <source>
        <dbReference type="ARBA" id="ARBA00005254"/>
    </source>
</evidence>
<dbReference type="InterPro" id="IPR014748">
    <property type="entry name" value="Enoyl-CoA_hydra_C"/>
</dbReference>
<comment type="similarity">
    <text evidence="1">Belongs to the enoyl-CoA hydratase/isomerase family.</text>
</comment>
<dbReference type="SUPFAM" id="SSF52096">
    <property type="entry name" value="ClpP/crotonase"/>
    <property type="match status" value="1"/>
</dbReference>
<comment type="caution">
    <text evidence="2">The sequence shown here is derived from an EMBL/GenBank/DDBJ whole genome shotgun (WGS) entry which is preliminary data.</text>
</comment>
<evidence type="ECO:0000313" key="3">
    <source>
        <dbReference type="Proteomes" id="UP001246372"/>
    </source>
</evidence>
<organism evidence="2 3">
    <name type="scientific">Roseateles aquae</name>
    <dbReference type="NCBI Taxonomy" id="3077235"/>
    <lineage>
        <taxon>Bacteria</taxon>
        <taxon>Pseudomonadati</taxon>
        <taxon>Pseudomonadota</taxon>
        <taxon>Betaproteobacteria</taxon>
        <taxon>Burkholderiales</taxon>
        <taxon>Sphaerotilaceae</taxon>
        <taxon>Roseateles</taxon>
    </lineage>
</organism>
<proteinExistence type="inferred from homology"/>
<dbReference type="Pfam" id="PF00378">
    <property type="entry name" value="ECH_1"/>
    <property type="match status" value="1"/>
</dbReference>
<dbReference type="InterPro" id="IPR029045">
    <property type="entry name" value="ClpP/crotonase-like_dom_sf"/>
</dbReference>
<keyword evidence="3" id="KW-1185">Reference proteome</keyword>
<dbReference type="RefSeq" id="WP_315651768.1">
    <property type="nucleotide sequence ID" value="NZ_JAVXZY010000007.1"/>
</dbReference>
<protein>
    <submittedName>
        <fullName evidence="2">Enoyl-CoA hydratase-related protein</fullName>
    </submittedName>
</protein>
<dbReference type="Proteomes" id="UP001246372">
    <property type="component" value="Unassembled WGS sequence"/>
</dbReference>
<dbReference type="InterPro" id="IPR001753">
    <property type="entry name" value="Enoyl-CoA_hydra/iso"/>
</dbReference>
<sequence length="280" mass="29839">MSQPEIFYSLEQRDDGIAHLQLNRPERMNTMSPAFFPQLRDTVRALDEAGQTRVLVISSTGKHFSAGMALDTFAGDSPLLDTGSARSRLAFQASLRKLMDCFSAIDQARFPVLCAVQGGCIGGALDLAAACDMRYCTAEAFFSLQEINIGMAADLGVLQRLQGLLPQGVARELAYLGERFGAERALQQGLVNAVLPDHEALLAHVLGVAAKIAAKSPLAMAGSKLALNHARDHGVDASLAQMSLLQSAIFDTEEMGRAILAWKTQAADAGFAPLAPVAKL</sequence>
<evidence type="ECO:0000313" key="2">
    <source>
        <dbReference type="EMBL" id="MDT9000880.1"/>
    </source>
</evidence>
<name>A0ABU3PE70_9BURK</name>
<dbReference type="Gene3D" id="3.90.226.10">
    <property type="entry name" value="2-enoyl-CoA Hydratase, Chain A, domain 1"/>
    <property type="match status" value="1"/>
</dbReference>
<dbReference type="CDD" id="cd06558">
    <property type="entry name" value="crotonase-like"/>
    <property type="match status" value="1"/>
</dbReference>